<keyword evidence="1" id="KW-1277">Toxin-antitoxin system</keyword>
<sequence>MKLWYLDTSAVMKLIAQEKESDALDEAILAESPALFSSTLLETELRRACRFLPEIQPHIIEDVIESMSIFEIDRSIFRVAGMLPGTHLRSLDAIHIAAALLGGCTTMVTYDHRMADAAEEAGLPVLSPGRARES</sequence>
<name>A0A2N6T4R2_9CORY</name>
<keyword evidence="2" id="KW-0540">Nuclease</keyword>
<evidence type="ECO:0000313" key="7">
    <source>
        <dbReference type="EMBL" id="PMC64299.1"/>
    </source>
</evidence>
<evidence type="ECO:0000256" key="4">
    <source>
        <dbReference type="ARBA" id="ARBA00022801"/>
    </source>
</evidence>
<evidence type="ECO:0000259" key="6">
    <source>
        <dbReference type="Pfam" id="PF01850"/>
    </source>
</evidence>
<keyword evidence="3" id="KW-0479">Metal-binding</keyword>
<dbReference type="GO" id="GO:0046872">
    <property type="term" value="F:metal ion binding"/>
    <property type="evidence" value="ECO:0007669"/>
    <property type="project" value="UniProtKB-KW"/>
</dbReference>
<proteinExistence type="predicted"/>
<protein>
    <submittedName>
        <fullName evidence="7">VapC toxin family PIN domain ribonuclease</fullName>
    </submittedName>
</protein>
<keyword evidence="8" id="KW-1185">Reference proteome</keyword>
<dbReference type="CDD" id="cd09874">
    <property type="entry name" value="PIN_MT3492-like"/>
    <property type="match status" value="1"/>
</dbReference>
<dbReference type="Gene3D" id="3.40.50.1010">
    <property type="entry name" value="5'-nuclease"/>
    <property type="match status" value="1"/>
</dbReference>
<evidence type="ECO:0000313" key="8">
    <source>
        <dbReference type="Proteomes" id="UP000235836"/>
    </source>
</evidence>
<dbReference type="Proteomes" id="UP000235836">
    <property type="component" value="Unassembled WGS sequence"/>
</dbReference>
<dbReference type="Pfam" id="PF01850">
    <property type="entry name" value="PIN"/>
    <property type="match status" value="1"/>
</dbReference>
<evidence type="ECO:0000256" key="2">
    <source>
        <dbReference type="ARBA" id="ARBA00022722"/>
    </source>
</evidence>
<dbReference type="InterPro" id="IPR029060">
    <property type="entry name" value="PIN-like_dom_sf"/>
</dbReference>
<dbReference type="GO" id="GO:0004518">
    <property type="term" value="F:nuclease activity"/>
    <property type="evidence" value="ECO:0007669"/>
    <property type="project" value="UniProtKB-KW"/>
</dbReference>
<reference evidence="7 8" key="1">
    <citation type="submission" date="2017-09" db="EMBL/GenBank/DDBJ databases">
        <title>Bacterial strain isolated from the female urinary microbiota.</title>
        <authorList>
            <person name="Thomas-White K."/>
            <person name="Kumar N."/>
            <person name="Forster S."/>
            <person name="Putonti C."/>
            <person name="Lawley T."/>
            <person name="Wolfe A.J."/>
        </authorList>
    </citation>
    <scope>NUCLEOTIDE SEQUENCE [LARGE SCALE GENOMIC DNA]</scope>
    <source>
        <strain evidence="7 8">UMB0792</strain>
    </source>
</reference>
<keyword evidence="5" id="KW-0460">Magnesium</keyword>
<dbReference type="AlphaFoldDB" id="A0A2N6T4R2"/>
<organism evidence="7 8">
    <name type="scientific">Corynebacterium tuscaniense</name>
    <dbReference type="NCBI Taxonomy" id="302449"/>
    <lineage>
        <taxon>Bacteria</taxon>
        <taxon>Bacillati</taxon>
        <taxon>Actinomycetota</taxon>
        <taxon>Actinomycetes</taxon>
        <taxon>Mycobacteriales</taxon>
        <taxon>Corynebacteriaceae</taxon>
        <taxon>Corynebacterium</taxon>
    </lineage>
</organism>
<dbReference type="GO" id="GO:0016787">
    <property type="term" value="F:hydrolase activity"/>
    <property type="evidence" value="ECO:0007669"/>
    <property type="project" value="UniProtKB-KW"/>
</dbReference>
<accession>A0A2N6T4R2</accession>
<keyword evidence="4" id="KW-0378">Hydrolase</keyword>
<evidence type="ECO:0000256" key="1">
    <source>
        <dbReference type="ARBA" id="ARBA00022649"/>
    </source>
</evidence>
<gene>
    <name evidence="7" type="ORF">CJ203_06000</name>
</gene>
<dbReference type="InterPro" id="IPR002716">
    <property type="entry name" value="PIN_dom"/>
</dbReference>
<comment type="caution">
    <text evidence="7">The sequence shown here is derived from an EMBL/GenBank/DDBJ whole genome shotgun (WGS) entry which is preliminary data.</text>
</comment>
<dbReference type="SUPFAM" id="SSF88723">
    <property type="entry name" value="PIN domain-like"/>
    <property type="match status" value="1"/>
</dbReference>
<evidence type="ECO:0000256" key="3">
    <source>
        <dbReference type="ARBA" id="ARBA00022723"/>
    </source>
</evidence>
<dbReference type="RefSeq" id="WP_102723941.1">
    <property type="nucleotide sequence ID" value="NZ_JBHRZL010000009.1"/>
</dbReference>
<feature type="domain" description="PIN" evidence="6">
    <location>
        <begin position="5"/>
        <end position="119"/>
    </location>
</feature>
<dbReference type="EMBL" id="PNHG01000007">
    <property type="protein sequence ID" value="PMC64299.1"/>
    <property type="molecule type" value="Genomic_DNA"/>
</dbReference>
<evidence type="ECO:0000256" key="5">
    <source>
        <dbReference type="ARBA" id="ARBA00022842"/>
    </source>
</evidence>